<accession>H6SJV1</accession>
<sequence length="757" mass="84018">MLFGVEGEKRKAGEARLPRPLRSFGTALDEGRRSRYLGLSDTEQTVIDAVPGTTGALIMTDRATALSLLRRALNNDAAQFRPGQWEAIDALVNERRRLFVVQQTGWGKSSVYFIATRLLRDRGRGLTLIVSPLLALMRNQIEAAKRLGLRALTINSTNHSDWQALHQEVRGNQADALLISPERLANDDFVTNVLLPIAGTIGLLVVDEAHCISDWGHDFRPDYRRLVNVLQRIPRNVPILGTTATANHRVIADVKQQLGAIDIQRGALTRETLALQTLSLPSQAARLAWLVDHVPDLPGTGIIYTLTKRDATQVADWLTLHGIAAKAYHSEVMGEGFESSDAYRQHLEDQLLNNKIKALVATTALGMGYDKPDLGFVVHYQAPGSIVAYYQQVGRAGRGIDHALGILMSGEEDSKIHDYFRRSAFPRESWVRAILEALDNSDGLSARELEGLVNLRQSQIEQVLKILSVDSPAPVLKDGSTWRRTPVPFRLDHKRIQRLTEQREEEWAEVQDYLKETGCLMEFLARALDDADPHPCGKCANCLGRPVADPGFTHHSILKANRFLRHSEIVLECKKQVAKDAFVAYGFKGNLPGGLRAQEGRILSQWGDDGWGRMVAEDKHHGHFRDDLVGAMVEMVRERWKPQPSPTWVTCVPSRNHPTLVPDFAQRFADALDLPFVPAVHKVKDNGPQKAQQNRFHQCRNLDGVFALQGTIPRGPVLLVDDVVDSAWTMTIIAALLRQAGSGPVWPVALTTSNVGG</sequence>
<dbReference type="CDD" id="cd06223">
    <property type="entry name" value="PRTases_typeI"/>
    <property type="match status" value="1"/>
</dbReference>
<dbReference type="EC" id="5.6.2.4" evidence="9"/>
<feature type="domain" description="Helicase C-terminal" evidence="11">
    <location>
        <begin position="286"/>
        <end position="442"/>
    </location>
</feature>
<dbReference type="InterPro" id="IPR001650">
    <property type="entry name" value="Helicase_C-like"/>
</dbReference>
<gene>
    <name evidence="12" type="ORF">RSPPHO_01640</name>
</gene>
<proteinExistence type="inferred from homology"/>
<dbReference type="InterPro" id="IPR011545">
    <property type="entry name" value="DEAD/DEAH_box_helicase_dom"/>
</dbReference>
<evidence type="ECO:0000313" key="13">
    <source>
        <dbReference type="Proteomes" id="UP000033220"/>
    </source>
</evidence>
<dbReference type="PANTHER" id="PTHR13710:SF105">
    <property type="entry name" value="ATP-DEPENDENT DNA HELICASE Q1"/>
    <property type="match status" value="1"/>
</dbReference>
<dbReference type="Gene3D" id="3.40.50.300">
    <property type="entry name" value="P-loop containing nucleotide triphosphate hydrolases"/>
    <property type="match status" value="2"/>
</dbReference>
<dbReference type="GO" id="GO:0006310">
    <property type="term" value="P:DNA recombination"/>
    <property type="evidence" value="ECO:0007669"/>
    <property type="project" value="InterPro"/>
</dbReference>
<dbReference type="GO" id="GO:0003677">
    <property type="term" value="F:DNA binding"/>
    <property type="evidence" value="ECO:0007669"/>
    <property type="project" value="UniProtKB-KW"/>
</dbReference>
<dbReference type="NCBIfam" id="TIGR00614">
    <property type="entry name" value="recQ_fam"/>
    <property type="match status" value="1"/>
</dbReference>
<evidence type="ECO:0000259" key="11">
    <source>
        <dbReference type="PROSITE" id="PS51194"/>
    </source>
</evidence>
<keyword evidence="6" id="KW-0238">DNA-binding</keyword>
<reference evidence="12 13" key="1">
    <citation type="submission" date="2012-02" db="EMBL/GenBank/DDBJ databases">
        <title>Shotgun genome sequence of Phaeospirillum photometricum DSM 122.</title>
        <authorList>
            <person name="Duquesne K."/>
            <person name="Sturgis J."/>
        </authorList>
    </citation>
    <scope>NUCLEOTIDE SEQUENCE [LARGE SCALE GENOMIC DNA]</scope>
    <source>
        <strain evidence="13">DSM122</strain>
    </source>
</reference>
<dbReference type="InterPro" id="IPR014001">
    <property type="entry name" value="Helicase_ATP-bd"/>
</dbReference>
<dbReference type="InterPro" id="IPR002464">
    <property type="entry name" value="DNA/RNA_helicase_DEAH_CS"/>
</dbReference>
<dbReference type="InterPro" id="IPR027417">
    <property type="entry name" value="P-loop_NTPase"/>
</dbReference>
<dbReference type="PROSITE" id="PS51194">
    <property type="entry name" value="HELICASE_CTER"/>
    <property type="match status" value="1"/>
</dbReference>
<evidence type="ECO:0000256" key="2">
    <source>
        <dbReference type="ARBA" id="ARBA00022741"/>
    </source>
</evidence>
<evidence type="ECO:0000256" key="4">
    <source>
        <dbReference type="ARBA" id="ARBA00022806"/>
    </source>
</evidence>
<comment type="similarity">
    <text evidence="1">Belongs to the helicase family. RecQ subfamily.</text>
</comment>
<dbReference type="Gene3D" id="1.10.10.10">
    <property type="entry name" value="Winged helix-like DNA-binding domain superfamily/Winged helix DNA-binding domain"/>
    <property type="match status" value="1"/>
</dbReference>
<dbReference type="Proteomes" id="UP000033220">
    <property type="component" value="Chromosome DSM 122"/>
</dbReference>
<keyword evidence="13" id="KW-1185">Reference proteome</keyword>
<dbReference type="Pfam" id="PF00270">
    <property type="entry name" value="DEAD"/>
    <property type="match status" value="1"/>
</dbReference>
<dbReference type="HOGENOM" id="CLU_001103_5_0_5"/>
<dbReference type="InterPro" id="IPR000836">
    <property type="entry name" value="PRTase_dom"/>
</dbReference>
<keyword evidence="7" id="KW-0413">Isomerase</keyword>
<dbReference type="KEGG" id="rpm:RSPPHO_01640"/>
<dbReference type="Pfam" id="PF00271">
    <property type="entry name" value="Helicase_C"/>
    <property type="match status" value="1"/>
</dbReference>
<dbReference type="SUPFAM" id="SSF52540">
    <property type="entry name" value="P-loop containing nucleoside triphosphate hydrolases"/>
    <property type="match status" value="1"/>
</dbReference>
<keyword evidence="4 12" id="KW-0347">Helicase</keyword>
<dbReference type="InterPro" id="IPR029057">
    <property type="entry name" value="PRTase-like"/>
</dbReference>
<evidence type="ECO:0000256" key="3">
    <source>
        <dbReference type="ARBA" id="ARBA00022801"/>
    </source>
</evidence>
<evidence type="ECO:0000256" key="1">
    <source>
        <dbReference type="ARBA" id="ARBA00005446"/>
    </source>
</evidence>
<dbReference type="PROSITE" id="PS51192">
    <property type="entry name" value="HELICASE_ATP_BIND_1"/>
    <property type="match status" value="1"/>
</dbReference>
<dbReference type="eggNOG" id="COG1040">
    <property type="taxonomic scope" value="Bacteria"/>
</dbReference>
<evidence type="ECO:0000259" key="10">
    <source>
        <dbReference type="PROSITE" id="PS51192"/>
    </source>
</evidence>
<dbReference type="GO" id="GO:0005524">
    <property type="term" value="F:ATP binding"/>
    <property type="evidence" value="ECO:0007669"/>
    <property type="project" value="UniProtKB-KW"/>
</dbReference>
<dbReference type="STRING" id="1150469.RSPPHO_01640"/>
<dbReference type="InterPro" id="IPR036388">
    <property type="entry name" value="WH-like_DNA-bd_sf"/>
</dbReference>
<evidence type="ECO:0000256" key="6">
    <source>
        <dbReference type="ARBA" id="ARBA00023125"/>
    </source>
</evidence>
<evidence type="ECO:0000313" key="12">
    <source>
        <dbReference type="EMBL" id="CCG08266.1"/>
    </source>
</evidence>
<dbReference type="eggNOG" id="COG0514">
    <property type="taxonomic scope" value="Bacteria"/>
</dbReference>
<evidence type="ECO:0000256" key="7">
    <source>
        <dbReference type="ARBA" id="ARBA00023235"/>
    </source>
</evidence>
<dbReference type="AlphaFoldDB" id="H6SJV1"/>
<organism evidence="12 13">
    <name type="scientific">Pararhodospirillum photometricum DSM 122</name>
    <dbReference type="NCBI Taxonomy" id="1150469"/>
    <lineage>
        <taxon>Bacteria</taxon>
        <taxon>Pseudomonadati</taxon>
        <taxon>Pseudomonadota</taxon>
        <taxon>Alphaproteobacteria</taxon>
        <taxon>Rhodospirillales</taxon>
        <taxon>Rhodospirillaceae</taxon>
        <taxon>Pararhodospirillum</taxon>
    </lineage>
</organism>
<dbReference type="PANTHER" id="PTHR13710">
    <property type="entry name" value="DNA HELICASE RECQ FAMILY MEMBER"/>
    <property type="match status" value="1"/>
</dbReference>
<keyword evidence="5" id="KW-0067">ATP-binding</keyword>
<dbReference type="PATRIC" id="fig|1150469.3.peg.1846"/>
<dbReference type="GO" id="GO:0016787">
    <property type="term" value="F:hydrolase activity"/>
    <property type="evidence" value="ECO:0007669"/>
    <property type="project" value="UniProtKB-KW"/>
</dbReference>
<keyword evidence="3" id="KW-0378">Hydrolase</keyword>
<dbReference type="EMBL" id="HE663493">
    <property type="protein sequence ID" value="CCG08266.1"/>
    <property type="molecule type" value="Genomic_DNA"/>
</dbReference>
<dbReference type="Gene3D" id="3.40.50.2020">
    <property type="match status" value="1"/>
</dbReference>
<feature type="domain" description="Helicase ATP-binding" evidence="10">
    <location>
        <begin position="89"/>
        <end position="264"/>
    </location>
</feature>
<dbReference type="GO" id="GO:0009378">
    <property type="term" value="F:four-way junction helicase activity"/>
    <property type="evidence" value="ECO:0007669"/>
    <property type="project" value="TreeGrafter"/>
</dbReference>
<dbReference type="PROSITE" id="PS00690">
    <property type="entry name" value="DEAH_ATP_HELICASE"/>
    <property type="match status" value="1"/>
</dbReference>
<dbReference type="SMART" id="SM00487">
    <property type="entry name" value="DEXDc"/>
    <property type="match status" value="1"/>
</dbReference>
<dbReference type="GO" id="GO:0005737">
    <property type="term" value="C:cytoplasm"/>
    <property type="evidence" value="ECO:0007669"/>
    <property type="project" value="TreeGrafter"/>
</dbReference>
<dbReference type="GO" id="GO:0043590">
    <property type="term" value="C:bacterial nucleoid"/>
    <property type="evidence" value="ECO:0007669"/>
    <property type="project" value="TreeGrafter"/>
</dbReference>
<evidence type="ECO:0000256" key="9">
    <source>
        <dbReference type="ARBA" id="ARBA00034808"/>
    </source>
</evidence>
<dbReference type="SUPFAM" id="SSF53271">
    <property type="entry name" value="PRTase-like"/>
    <property type="match status" value="1"/>
</dbReference>
<keyword evidence="2" id="KW-0547">Nucleotide-binding</keyword>
<comment type="catalytic activity">
    <reaction evidence="8">
        <text>Couples ATP hydrolysis with the unwinding of duplex DNA by translocating in the 3'-5' direction.</text>
        <dbReference type="EC" id="5.6.2.4"/>
    </reaction>
</comment>
<evidence type="ECO:0000256" key="8">
    <source>
        <dbReference type="ARBA" id="ARBA00034617"/>
    </source>
</evidence>
<dbReference type="GO" id="GO:0043138">
    <property type="term" value="F:3'-5' DNA helicase activity"/>
    <property type="evidence" value="ECO:0007669"/>
    <property type="project" value="UniProtKB-EC"/>
</dbReference>
<dbReference type="InterPro" id="IPR004589">
    <property type="entry name" value="DNA_helicase_ATP-dep_RecQ"/>
</dbReference>
<name>H6SJV1_PARPM</name>
<dbReference type="GO" id="GO:0006281">
    <property type="term" value="P:DNA repair"/>
    <property type="evidence" value="ECO:0007669"/>
    <property type="project" value="TreeGrafter"/>
</dbReference>
<dbReference type="SMART" id="SM00490">
    <property type="entry name" value="HELICc"/>
    <property type="match status" value="1"/>
</dbReference>
<evidence type="ECO:0000256" key="5">
    <source>
        <dbReference type="ARBA" id="ARBA00022840"/>
    </source>
</evidence>
<dbReference type="GO" id="GO:0030894">
    <property type="term" value="C:replisome"/>
    <property type="evidence" value="ECO:0007669"/>
    <property type="project" value="TreeGrafter"/>
</dbReference>
<protein>
    <recommendedName>
        <fullName evidence="9">DNA 3'-5' helicase</fullName>
        <ecNumber evidence="9">5.6.2.4</ecNumber>
    </recommendedName>
</protein>